<dbReference type="Gene3D" id="3.40.50.2300">
    <property type="match status" value="1"/>
</dbReference>
<proteinExistence type="predicted"/>
<organism evidence="4 5">
    <name type="scientific">Candidatus Desulfacyla euxinica</name>
    <dbReference type="NCBI Taxonomy" id="2841693"/>
    <lineage>
        <taxon>Bacteria</taxon>
        <taxon>Deltaproteobacteria</taxon>
        <taxon>Candidatus Desulfacyla</taxon>
    </lineage>
</organism>
<evidence type="ECO:0000313" key="4">
    <source>
        <dbReference type="EMBL" id="MBC8176352.1"/>
    </source>
</evidence>
<protein>
    <submittedName>
        <fullName evidence="4">Response regulator</fullName>
    </submittedName>
</protein>
<keyword evidence="1 2" id="KW-0597">Phosphoprotein</keyword>
<reference evidence="4 5" key="1">
    <citation type="submission" date="2020-08" db="EMBL/GenBank/DDBJ databases">
        <title>Bridging the membrane lipid divide: bacteria of the FCB group superphylum have the potential to synthesize archaeal ether lipids.</title>
        <authorList>
            <person name="Villanueva L."/>
            <person name="Von Meijenfeldt F.A.B."/>
            <person name="Westbye A.B."/>
            <person name="Yadav S."/>
            <person name="Hopmans E.C."/>
            <person name="Dutilh B.E."/>
            <person name="Sinninghe Damste J.S."/>
        </authorList>
    </citation>
    <scope>NUCLEOTIDE SEQUENCE [LARGE SCALE GENOMIC DNA]</scope>
    <source>
        <strain evidence="4">NIOZ-UU27</strain>
    </source>
</reference>
<dbReference type="Proteomes" id="UP000650524">
    <property type="component" value="Unassembled WGS sequence"/>
</dbReference>
<dbReference type="PANTHER" id="PTHR44591:SF3">
    <property type="entry name" value="RESPONSE REGULATORY DOMAIN-CONTAINING PROTEIN"/>
    <property type="match status" value="1"/>
</dbReference>
<dbReference type="SUPFAM" id="SSF52172">
    <property type="entry name" value="CheY-like"/>
    <property type="match status" value="1"/>
</dbReference>
<feature type="domain" description="Response regulatory" evidence="3">
    <location>
        <begin position="11"/>
        <end position="120"/>
    </location>
</feature>
<sequence>MVKSSPLQDKVILVVDDEPDVLETVEEELDMCLIHKATDYDTALQYLLSYTYDIVILDIMGVNGFELLKTAVSREFPTVMLTAHALSPESLKKSIKLGAVSFLPKEKISELVSFLEDVVLGEGKPVWEKLFDKLGSYFGKRFGPDWKEKDRFFKEFEEKLKQDFQE</sequence>
<accession>A0A8J6MWY5</accession>
<dbReference type="InterPro" id="IPR011006">
    <property type="entry name" value="CheY-like_superfamily"/>
</dbReference>
<name>A0A8J6MWY5_9DELT</name>
<dbReference type="EMBL" id="JACNJD010000128">
    <property type="protein sequence ID" value="MBC8176352.1"/>
    <property type="molecule type" value="Genomic_DNA"/>
</dbReference>
<dbReference type="PANTHER" id="PTHR44591">
    <property type="entry name" value="STRESS RESPONSE REGULATOR PROTEIN 1"/>
    <property type="match status" value="1"/>
</dbReference>
<dbReference type="SMART" id="SM00448">
    <property type="entry name" value="REC"/>
    <property type="match status" value="1"/>
</dbReference>
<dbReference type="Pfam" id="PF00072">
    <property type="entry name" value="Response_reg"/>
    <property type="match status" value="1"/>
</dbReference>
<feature type="modified residue" description="4-aspartylphosphate" evidence="2">
    <location>
        <position position="58"/>
    </location>
</feature>
<dbReference type="InterPro" id="IPR050595">
    <property type="entry name" value="Bact_response_regulator"/>
</dbReference>
<gene>
    <name evidence="4" type="ORF">H8E19_03030</name>
</gene>
<dbReference type="CDD" id="cd00156">
    <property type="entry name" value="REC"/>
    <property type="match status" value="1"/>
</dbReference>
<dbReference type="AlphaFoldDB" id="A0A8J6MWY5"/>
<dbReference type="GO" id="GO:0000160">
    <property type="term" value="P:phosphorelay signal transduction system"/>
    <property type="evidence" value="ECO:0007669"/>
    <property type="project" value="InterPro"/>
</dbReference>
<evidence type="ECO:0000256" key="2">
    <source>
        <dbReference type="PROSITE-ProRule" id="PRU00169"/>
    </source>
</evidence>
<evidence type="ECO:0000259" key="3">
    <source>
        <dbReference type="PROSITE" id="PS50110"/>
    </source>
</evidence>
<comment type="caution">
    <text evidence="4">The sequence shown here is derived from an EMBL/GenBank/DDBJ whole genome shotgun (WGS) entry which is preliminary data.</text>
</comment>
<evidence type="ECO:0000313" key="5">
    <source>
        <dbReference type="Proteomes" id="UP000650524"/>
    </source>
</evidence>
<dbReference type="PROSITE" id="PS50110">
    <property type="entry name" value="RESPONSE_REGULATORY"/>
    <property type="match status" value="1"/>
</dbReference>
<dbReference type="InterPro" id="IPR001789">
    <property type="entry name" value="Sig_transdc_resp-reg_receiver"/>
</dbReference>
<evidence type="ECO:0000256" key="1">
    <source>
        <dbReference type="ARBA" id="ARBA00022553"/>
    </source>
</evidence>